<accession>A0AC61MSZ4</accession>
<protein>
    <submittedName>
        <fullName evidence="1">Transcription antitermination factor NusB</fullName>
    </submittedName>
</protein>
<reference evidence="1 2" key="1">
    <citation type="journal article" date="2022" name="Int. J. Syst. Evol. Microbiol.">
        <title>Miniphocaeibacter halophilus sp. nov., an ammonium-tolerant acetate-producing bacterium isolated from a biogas system.</title>
        <authorList>
            <person name="Schnurer A."/>
            <person name="Singh A."/>
            <person name="Bi S."/>
            <person name="Qiao W."/>
            <person name="Westerholm M."/>
        </authorList>
    </citation>
    <scope>NUCLEOTIDE SEQUENCE [LARGE SCALE GENOMIC DNA]</scope>
    <source>
        <strain evidence="1 2">AMB_01</strain>
    </source>
</reference>
<gene>
    <name evidence="1" type="primary">nusB</name>
    <name evidence="1" type="ORF">JFY71_09645</name>
</gene>
<organism evidence="1 2">
    <name type="scientific">Miniphocaeibacter halophilus</name>
    <dbReference type="NCBI Taxonomy" id="2931922"/>
    <lineage>
        <taxon>Bacteria</taxon>
        <taxon>Bacillati</taxon>
        <taxon>Bacillota</taxon>
        <taxon>Tissierellia</taxon>
        <taxon>Tissierellales</taxon>
        <taxon>Peptoniphilaceae</taxon>
        <taxon>Miniphocaeibacter</taxon>
    </lineage>
</organism>
<sequence>MSRKSAREWIVKYIFQATINEEYNNENFEKFCENFEINSNEKEFIEFSINSIFENLNIIDENIEINLIGWEFNRLSSIDKSILRVATNEILFNENIPNKVSINEAVEIAKRYSSDDAYRFINGVLGSISRKSLAE</sequence>
<dbReference type="Proteomes" id="UP000595814">
    <property type="component" value="Chromosome"/>
</dbReference>
<dbReference type="EMBL" id="CP066744">
    <property type="protein sequence ID" value="QQK07549.1"/>
    <property type="molecule type" value="Genomic_DNA"/>
</dbReference>
<evidence type="ECO:0000313" key="1">
    <source>
        <dbReference type="EMBL" id="QQK07549.1"/>
    </source>
</evidence>
<evidence type="ECO:0000313" key="2">
    <source>
        <dbReference type="Proteomes" id="UP000595814"/>
    </source>
</evidence>
<proteinExistence type="predicted"/>
<keyword evidence="2" id="KW-1185">Reference proteome</keyword>
<name>A0AC61MSZ4_9FIRM</name>